<reference evidence="2 3" key="1">
    <citation type="submission" date="2018-06" db="EMBL/GenBank/DDBJ databases">
        <authorList>
            <consortium name="Pathogen Informatics"/>
            <person name="Doyle S."/>
        </authorList>
    </citation>
    <scope>NUCLEOTIDE SEQUENCE [LARGE SCALE GENOMIC DNA]</scope>
    <source>
        <strain evidence="2 3">NCTC11224</strain>
    </source>
</reference>
<sequence>MKKYFKVIICFIGLVCAMILILGISFSYITNYKKITIDTSNSPDRKYELTLQAVGEPDWPFGSASGRLVLMESKDKISQTDFELDNDGGSITSSCWKVTWYEDYVEVILSGEEQFDEQVILYFDGTVDMKQLPNTEVAEQENDTSVEYTTKPDSIDLGESNQKNITEQVDKAKKAESWTMDESNGTMYFFLDEQNGWRLVVVDAAAGSRFYVMERTADGGDTWERINEDPFDNQAGVAEGVMFLDDNFGIAGLAGASQSDSTLYITKDGGRSFGEIKLPMSTVTELPESAKEYGFTVEDYDYLNMPQIGATTLIIMVTTDKVENDGIVFESEDGGDTWKYRGVTQN</sequence>
<keyword evidence="3" id="KW-1185">Reference proteome</keyword>
<dbReference type="Proteomes" id="UP000251853">
    <property type="component" value="Unassembled WGS sequence"/>
</dbReference>
<gene>
    <name evidence="2" type="ORF">NCTC11224_05091</name>
</gene>
<evidence type="ECO:0000313" key="2">
    <source>
        <dbReference type="EMBL" id="SQB15994.1"/>
    </source>
</evidence>
<keyword evidence="1" id="KW-1133">Transmembrane helix</keyword>
<dbReference type="InterPro" id="IPR015943">
    <property type="entry name" value="WD40/YVTN_repeat-like_dom_sf"/>
</dbReference>
<name>A0A2X2UHN0_9FIRM</name>
<keyword evidence="2" id="KW-0378">Hydrolase</keyword>
<dbReference type="Gene3D" id="2.130.10.10">
    <property type="entry name" value="YVTN repeat-like/Quinoprotein amine dehydrogenase"/>
    <property type="match status" value="1"/>
</dbReference>
<keyword evidence="1" id="KW-0812">Transmembrane</keyword>
<keyword evidence="1" id="KW-0472">Membrane</keyword>
<accession>A0A2X2UHN0</accession>
<dbReference type="GO" id="GO:0016787">
    <property type="term" value="F:hydrolase activity"/>
    <property type="evidence" value="ECO:0007669"/>
    <property type="project" value="UniProtKB-KW"/>
</dbReference>
<evidence type="ECO:0000313" key="3">
    <source>
        <dbReference type="Proteomes" id="UP000251853"/>
    </source>
</evidence>
<dbReference type="AlphaFoldDB" id="A0A2X2UHN0"/>
<organism evidence="2 3">
    <name type="scientific">Enterocloster clostridioformis</name>
    <dbReference type="NCBI Taxonomy" id="1531"/>
    <lineage>
        <taxon>Bacteria</taxon>
        <taxon>Bacillati</taxon>
        <taxon>Bacillota</taxon>
        <taxon>Clostridia</taxon>
        <taxon>Lachnospirales</taxon>
        <taxon>Lachnospiraceae</taxon>
        <taxon>Enterocloster</taxon>
    </lineage>
</organism>
<dbReference type="EMBL" id="UAVW01000019">
    <property type="protein sequence ID" value="SQB15994.1"/>
    <property type="molecule type" value="Genomic_DNA"/>
</dbReference>
<dbReference type="SUPFAM" id="SSF110296">
    <property type="entry name" value="Oligoxyloglucan reducing end-specific cellobiohydrolase"/>
    <property type="match status" value="1"/>
</dbReference>
<proteinExistence type="predicted"/>
<protein>
    <submittedName>
        <fullName evidence="2">BNR repeat-containing glycosyl hydrolase</fullName>
    </submittedName>
</protein>
<feature type="transmembrane region" description="Helical" evidence="1">
    <location>
        <begin position="7"/>
        <end position="29"/>
    </location>
</feature>
<evidence type="ECO:0000256" key="1">
    <source>
        <dbReference type="SAM" id="Phobius"/>
    </source>
</evidence>